<gene>
    <name evidence="2" type="ORF">H9L05_19745</name>
</gene>
<keyword evidence="3" id="KW-1185">Reference proteome</keyword>
<evidence type="ECO:0000313" key="3">
    <source>
        <dbReference type="Proteomes" id="UP000516093"/>
    </source>
</evidence>
<evidence type="ECO:0000313" key="2">
    <source>
        <dbReference type="EMBL" id="QNP52093.1"/>
    </source>
</evidence>
<dbReference type="AlphaFoldDB" id="A0A7H0GUX7"/>
<sequence length="77" mass="9217">MSRNKVQDFLSSPLAVGWRIAFVWLVYLIYLPFNDFQGGNLQHDAVQYWVMAVKFQRQHQSFSLLYYDDPLRGMWGR</sequence>
<dbReference type="Proteomes" id="UP000516093">
    <property type="component" value="Chromosome"/>
</dbReference>
<keyword evidence="1" id="KW-0472">Membrane</keyword>
<proteinExistence type="predicted"/>
<dbReference type="KEGG" id="hqi:H9L05_19745"/>
<keyword evidence="1" id="KW-1133">Transmembrane helix</keyword>
<reference evidence="2 3" key="1">
    <citation type="submission" date="2020-08" db="EMBL/GenBank/DDBJ databases">
        <title>Genome sequence of Hymenobacter qilianensis JCM 19763T.</title>
        <authorList>
            <person name="Hyun D.-W."/>
            <person name="Bae J.-W."/>
        </authorList>
    </citation>
    <scope>NUCLEOTIDE SEQUENCE [LARGE SCALE GENOMIC DNA]</scope>
    <source>
        <strain evidence="2 3">JCM 19763</strain>
    </source>
</reference>
<dbReference type="EMBL" id="CP060784">
    <property type="protein sequence ID" value="QNP52093.1"/>
    <property type="molecule type" value="Genomic_DNA"/>
</dbReference>
<name>A0A7H0GUX7_9BACT</name>
<evidence type="ECO:0000256" key="1">
    <source>
        <dbReference type="SAM" id="Phobius"/>
    </source>
</evidence>
<dbReference type="RefSeq" id="WP_187732357.1">
    <property type="nucleotide sequence ID" value="NZ_CP060784.1"/>
</dbReference>
<accession>A0A7H0GUX7</accession>
<organism evidence="2 3">
    <name type="scientific">Hymenobacter qilianensis</name>
    <dbReference type="NCBI Taxonomy" id="1385715"/>
    <lineage>
        <taxon>Bacteria</taxon>
        <taxon>Pseudomonadati</taxon>
        <taxon>Bacteroidota</taxon>
        <taxon>Cytophagia</taxon>
        <taxon>Cytophagales</taxon>
        <taxon>Hymenobacteraceae</taxon>
        <taxon>Hymenobacter</taxon>
    </lineage>
</organism>
<feature type="transmembrane region" description="Helical" evidence="1">
    <location>
        <begin position="12"/>
        <end position="33"/>
    </location>
</feature>
<protein>
    <submittedName>
        <fullName evidence="2">Uncharacterized protein</fullName>
    </submittedName>
</protein>
<keyword evidence="1" id="KW-0812">Transmembrane</keyword>